<evidence type="ECO:0000313" key="10">
    <source>
        <dbReference type="Proteomes" id="UP000198866"/>
    </source>
</evidence>
<dbReference type="GO" id="GO:0005524">
    <property type="term" value="F:ATP binding"/>
    <property type="evidence" value="ECO:0007669"/>
    <property type="project" value="UniProtKB-KW"/>
</dbReference>
<organism evidence="9 10">
    <name type="scientific">Paraburkholderia diazotrophica</name>
    <dbReference type="NCBI Taxonomy" id="667676"/>
    <lineage>
        <taxon>Bacteria</taxon>
        <taxon>Pseudomonadati</taxon>
        <taxon>Pseudomonadota</taxon>
        <taxon>Betaproteobacteria</taxon>
        <taxon>Burkholderiales</taxon>
        <taxon>Burkholderiaceae</taxon>
        <taxon>Paraburkholderia</taxon>
    </lineage>
</organism>
<keyword evidence="5" id="KW-0547">Nucleotide-binding</keyword>
<comment type="catalytic activity">
    <reaction evidence="1">
        <text>ATP + protein L-histidine = ADP + protein N-phospho-L-histidine.</text>
        <dbReference type="EC" id="2.7.13.3"/>
    </reaction>
</comment>
<evidence type="ECO:0000256" key="5">
    <source>
        <dbReference type="ARBA" id="ARBA00022741"/>
    </source>
</evidence>
<feature type="domain" description="Signal transduction histidine kinase HWE region" evidence="8">
    <location>
        <begin position="31"/>
        <end position="84"/>
    </location>
</feature>
<evidence type="ECO:0000256" key="3">
    <source>
        <dbReference type="ARBA" id="ARBA00022553"/>
    </source>
</evidence>
<keyword evidence="7" id="KW-0067">ATP-binding</keyword>
<evidence type="ECO:0000256" key="6">
    <source>
        <dbReference type="ARBA" id="ARBA00022777"/>
    </source>
</evidence>
<gene>
    <name evidence="9" type="ORF">SAMN05192539_1009154</name>
</gene>
<evidence type="ECO:0000259" key="8">
    <source>
        <dbReference type="Pfam" id="PF07536"/>
    </source>
</evidence>
<dbReference type="OrthoDB" id="9009585at2"/>
<keyword evidence="4" id="KW-0808">Transferase</keyword>
<evidence type="ECO:0000256" key="7">
    <source>
        <dbReference type="ARBA" id="ARBA00022840"/>
    </source>
</evidence>
<proteinExistence type="predicted"/>
<protein>
    <recommendedName>
        <fullName evidence="2">histidine kinase</fullName>
        <ecNumber evidence="2">2.7.13.3</ecNumber>
    </recommendedName>
</protein>
<dbReference type="EMBL" id="FNYE01000009">
    <property type="protein sequence ID" value="SEJ33954.1"/>
    <property type="molecule type" value="Genomic_DNA"/>
</dbReference>
<evidence type="ECO:0000256" key="2">
    <source>
        <dbReference type="ARBA" id="ARBA00012438"/>
    </source>
</evidence>
<evidence type="ECO:0000256" key="1">
    <source>
        <dbReference type="ARBA" id="ARBA00000085"/>
    </source>
</evidence>
<reference evidence="10" key="1">
    <citation type="submission" date="2016-10" db="EMBL/GenBank/DDBJ databases">
        <authorList>
            <person name="Varghese N."/>
            <person name="Submissions S."/>
        </authorList>
    </citation>
    <scope>NUCLEOTIDE SEQUENCE [LARGE SCALE GENOMIC DNA]</scope>
    <source>
        <strain evidence="10">LMG 26031</strain>
    </source>
</reference>
<keyword evidence="3" id="KW-0597">Phosphoprotein</keyword>
<dbReference type="Proteomes" id="UP000198866">
    <property type="component" value="Unassembled WGS sequence"/>
</dbReference>
<evidence type="ECO:0000256" key="4">
    <source>
        <dbReference type="ARBA" id="ARBA00022679"/>
    </source>
</evidence>
<accession>A0A1H6Y233</accession>
<keyword evidence="10" id="KW-1185">Reference proteome</keyword>
<name>A0A1H6Y233_9BURK</name>
<dbReference type="EC" id="2.7.13.3" evidence="2"/>
<dbReference type="InterPro" id="IPR011102">
    <property type="entry name" value="Sig_transdc_His_kinase_HWE"/>
</dbReference>
<keyword evidence="6 9" id="KW-0418">Kinase</keyword>
<evidence type="ECO:0000313" key="9">
    <source>
        <dbReference type="EMBL" id="SEJ33954.1"/>
    </source>
</evidence>
<dbReference type="GO" id="GO:0004673">
    <property type="term" value="F:protein histidine kinase activity"/>
    <property type="evidence" value="ECO:0007669"/>
    <property type="project" value="UniProtKB-EC"/>
</dbReference>
<dbReference type="AlphaFoldDB" id="A0A1H6Y233"/>
<dbReference type="Pfam" id="PF07536">
    <property type="entry name" value="HWE_HK"/>
    <property type="match status" value="1"/>
</dbReference>
<sequence>MTITKAEGAADVASRKSASLADVELDHLERMVQYVVRRTAADDTSQLDFEYWGKRLRALTQTHDLVATQRQRIIGLLDLLEREMLYRSRQTAA</sequence>